<keyword evidence="2" id="KW-1185">Reference proteome</keyword>
<dbReference type="Proteomes" id="UP000030901">
    <property type="component" value="Chromosome"/>
</dbReference>
<dbReference type="RefSeq" id="WP_039104373.1">
    <property type="nucleotide sequence ID" value="NZ_CP009056.1"/>
</dbReference>
<dbReference type="EMBL" id="CP009056">
    <property type="protein sequence ID" value="AJA44762.1"/>
    <property type="molecule type" value="Genomic_DNA"/>
</dbReference>
<dbReference type="HOGENOM" id="CLU_170224_0_0_6"/>
<dbReference type="SUPFAM" id="SSF160424">
    <property type="entry name" value="BH3703-like"/>
    <property type="match status" value="1"/>
</dbReference>
<dbReference type="InterPro" id="IPR036170">
    <property type="entry name" value="YezG-like_sf"/>
</dbReference>
<reference evidence="1 2" key="1">
    <citation type="journal article" date="2014" name="Appl. Environ. Microbiol.">
        <title>Gut symbionts from distinct hosts exhibit genotoxic activity via divergent colibactin biosynthetic pathways.</title>
        <authorList>
            <person name="Engel P."/>
            <person name="Vizcaino M.I."/>
            <person name="Crawford J.M."/>
        </authorList>
    </citation>
    <scope>NUCLEOTIDE SEQUENCE [LARGE SCALE GENOMIC DNA]</scope>
    <source>
        <strain evidence="1 2">PEB0191</strain>
    </source>
</reference>
<evidence type="ECO:0000313" key="2">
    <source>
        <dbReference type="Proteomes" id="UP000030901"/>
    </source>
</evidence>
<organism evidence="1 2">
    <name type="scientific">Frischella perrara</name>
    <dbReference type="NCBI Taxonomy" id="1267021"/>
    <lineage>
        <taxon>Bacteria</taxon>
        <taxon>Pseudomonadati</taxon>
        <taxon>Pseudomonadota</taxon>
        <taxon>Gammaproteobacteria</taxon>
        <taxon>Orbales</taxon>
        <taxon>Orbaceae</taxon>
        <taxon>Frischella</taxon>
    </lineage>
</organism>
<dbReference type="STRING" id="1267021.FPB0191_00936"/>
<name>A0A0A7S1M9_FRIPE</name>
<dbReference type="AlphaFoldDB" id="A0A0A7S1M9"/>
<gene>
    <name evidence="1" type="ORF">FPB0191_00936</name>
</gene>
<dbReference type="KEGG" id="fpp:FPB0191_00936"/>
<protein>
    <submittedName>
        <fullName evidence="1">Uncharacterized protein</fullName>
    </submittedName>
</protein>
<sequence length="115" mass="13327">MTKEDQILNQLGGILINSAPAKARKLIMHAEPNAEGDVCKYKFYYVNKRNEQHDYDPDGIAEIDILDTLVELRKYYLDNNLSNGEPIWVGCIVEVDVKKSKINIEFKYEPFIFDE</sequence>
<evidence type="ECO:0000313" key="1">
    <source>
        <dbReference type="EMBL" id="AJA44762.1"/>
    </source>
</evidence>
<proteinExistence type="predicted"/>
<dbReference type="OrthoDB" id="8598731at2"/>
<accession>A0A0A7S1M9</accession>